<evidence type="ECO:0000259" key="4">
    <source>
        <dbReference type="Pfam" id="PF02770"/>
    </source>
</evidence>
<dbReference type="InterPro" id="IPR046373">
    <property type="entry name" value="Acyl-CoA_Oxase/DH_mid-dom_sf"/>
</dbReference>
<dbReference type="InterPro" id="IPR037069">
    <property type="entry name" value="AcylCoA_DH/ox_N_sf"/>
</dbReference>
<dbReference type="Pfam" id="PF08028">
    <property type="entry name" value="Acyl-CoA_dh_2"/>
    <property type="match status" value="1"/>
</dbReference>
<accession>W5TFU9</accession>
<feature type="region of interest" description="Disordered" evidence="3">
    <location>
        <begin position="29"/>
        <end position="54"/>
    </location>
</feature>
<dbReference type="eggNOG" id="COG1960">
    <property type="taxonomic scope" value="Bacteria"/>
</dbReference>
<dbReference type="GO" id="GO:0050660">
    <property type="term" value="F:flavin adenine dinucleotide binding"/>
    <property type="evidence" value="ECO:0007669"/>
    <property type="project" value="InterPro"/>
</dbReference>
<dbReference type="InterPro" id="IPR009100">
    <property type="entry name" value="AcylCoA_DH/oxidase_NM_dom_sf"/>
</dbReference>
<dbReference type="InterPro" id="IPR050741">
    <property type="entry name" value="Acyl-CoA_dehydrogenase"/>
</dbReference>
<dbReference type="Proteomes" id="UP000019150">
    <property type="component" value="Chromosome"/>
</dbReference>
<keyword evidence="7" id="KW-1185">Reference proteome</keyword>
<evidence type="ECO:0000256" key="2">
    <source>
        <dbReference type="ARBA" id="ARBA00023002"/>
    </source>
</evidence>
<proteinExistence type="predicted"/>
<sequence length="441" mass="45515">MTRLPAPGAAEPTVPGTAEPLVLATAAPTAPGTTDALAPGTAAPTAPGAAEPTVAGIRAAADPILRRLGETAAAREQSRDYAFADVRALAATGIALTGIAREDGGAGGSVRAVADLVIAIARADSGVAQALRSTFLVANRVAGHVDPAHREVNLRRLRGGDLFAGTANERTGGASGQTNATATRSGDDWIVNGEKYYSTGGLYADWFSTQARTENGTVIRFTVPADRAGIDRLDDFDAVGQRLTASGTTRFTDVRVHADEVTGTEDDRPGNPWQGSFAQLYLAAVEAGVAARALEDAVAFARERARPIKHSSATASVEDPYVRQTVGQIAARAQTARAVVLLSAETLDGVRAVTGDSARRAAAAAAVEVAQAGTVAVESALAAAELLFDVGGGSITNRDLGFDRHWRNARTVANHNPRQWKQAVAGAYHLTGAEPPTTGLF</sequence>
<dbReference type="GO" id="GO:0005737">
    <property type="term" value="C:cytoplasm"/>
    <property type="evidence" value="ECO:0007669"/>
    <property type="project" value="TreeGrafter"/>
</dbReference>
<organism evidence="6 7">
    <name type="scientific">Nocardia nova SH22a</name>
    <dbReference type="NCBI Taxonomy" id="1415166"/>
    <lineage>
        <taxon>Bacteria</taxon>
        <taxon>Bacillati</taxon>
        <taxon>Actinomycetota</taxon>
        <taxon>Actinomycetes</taxon>
        <taxon>Mycobacteriales</taxon>
        <taxon>Nocardiaceae</taxon>
        <taxon>Nocardia</taxon>
    </lineage>
</organism>
<dbReference type="Gene3D" id="1.20.140.10">
    <property type="entry name" value="Butyryl-CoA Dehydrogenase, subunit A, domain 3"/>
    <property type="match status" value="1"/>
</dbReference>
<dbReference type="Gene3D" id="2.40.110.10">
    <property type="entry name" value="Butyryl-CoA Dehydrogenase, subunit A, domain 2"/>
    <property type="match status" value="1"/>
</dbReference>
<dbReference type="SUPFAM" id="SSF47203">
    <property type="entry name" value="Acyl-CoA dehydrogenase C-terminal domain-like"/>
    <property type="match status" value="1"/>
</dbReference>
<keyword evidence="2" id="KW-0560">Oxidoreductase</keyword>
<dbReference type="GO" id="GO:0033539">
    <property type="term" value="P:fatty acid beta-oxidation using acyl-CoA dehydrogenase"/>
    <property type="evidence" value="ECO:0007669"/>
    <property type="project" value="TreeGrafter"/>
</dbReference>
<evidence type="ECO:0000313" key="6">
    <source>
        <dbReference type="EMBL" id="AHH17848.1"/>
    </source>
</evidence>
<feature type="domain" description="Acyl-CoA oxidase/dehydrogenase middle" evidence="4">
    <location>
        <begin position="169"/>
        <end position="254"/>
    </location>
</feature>
<dbReference type="SUPFAM" id="SSF56645">
    <property type="entry name" value="Acyl-CoA dehydrogenase NM domain-like"/>
    <property type="match status" value="1"/>
</dbReference>
<dbReference type="EMBL" id="CP006850">
    <property type="protein sequence ID" value="AHH17848.1"/>
    <property type="molecule type" value="Genomic_DNA"/>
</dbReference>
<name>W5TFU9_9NOCA</name>
<dbReference type="InterPro" id="IPR036250">
    <property type="entry name" value="AcylCo_DH-like_C"/>
</dbReference>
<protein>
    <submittedName>
        <fullName evidence="6">Putative acyl-CoA dehydrogenase</fullName>
    </submittedName>
</protein>
<keyword evidence="1" id="KW-0285">Flavoprotein</keyword>
<feature type="domain" description="Acyl-CoA dehydrogenase C-terminal" evidence="5">
    <location>
        <begin position="281"/>
        <end position="416"/>
    </location>
</feature>
<dbReference type="InterPro" id="IPR006091">
    <property type="entry name" value="Acyl-CoA_Oxase/DH_mid-dom"/>
</dbReference>
<dbReference type="GO" id="GO:0016712">
    <property type="term" value="F:oxidoreductase activity, acting on paired donors, with incorporation or reduction of molecular oxygen, reduced flavin or flavoprotein as one donor, and incorporation of one atom of oxygen"/>
    <property type="evidence" value="ECO:0007669"/>
    <property type="project" value="TreeGrafter"/>
</dbReference>
<dbReference type="PATRIC" id="fig|1415166.3.peg.3137"/>
<dbReference type="AlphaFoldDB" id="W5TFU9"/>
<gene>
    <name evidence="6" type="ORF">NONO_c30610</name>
</gene>
<dbReference type="InterPro" id="IPR013107">
    <property type="entry name" value="Acyl-CoA_DH_C"/>
</dbReference>
<dbReference type="KEGG" id="nno:NONO_c30610"/>
<dbReference type="PANTHER" id="PTHR48083">
    <property type="entry name" value="MEDIUM-CHAIN SPECIFIC ACYL-COA DEHYDROGENASE, MITOCHONDRIAL-RELATED"/>
    <property type="match status" value="1"/>
</dbReference>
<dbReference type="Pfam" id="PF02770">
    <property type="entry name" value="Acyl-CoA_dh_M"/>
    <property type="match status" value="1"/>
</dbReference>
<evidence type="ECO:0000313" key="7">
    <source>
        <dbReference type="Proteomes" id="UP000019150"/>
    </source>
</evidence>
<dbReference type="STRING" id="1415166.NONO_c30610"/>
<reference evidence="6 7" key="1">
    <citation type="journal article" date="2014" name="Appl. Environ. Microbiol.">
        <title>Insights into the Microbial Degradation of Rubber and Gutta-Percha by Analysis of the Complete Genome of Nocardia nova SH22a.</title>
        <authorList>
            <person name="Luo Q."/>
            <person name="Hiessl S."/>
            <person name="Poehlein A."/>
            <person name="Daniel R."/>
            <person name="Steinbuchel A."/>
        </authorList>
    </citation>
    <scope>NUCLEOTIDE SEQUENCE [LARGE SCALE GENOMIC DNA]</scope>
    <source>
        <strain evidence="6">SH22a</strain>
    </source>
</reference>
<dbReference type="OrthoDB" id="571684at2"/>
<evidence type="ECO:0000259" key="5">
    <source>
        <dbReference type="Pfam" id="PF08028"/>
    </source>
</evidence>
<evidence type="ECO:0000256" key="1">
    <source>
        <dbReference type="ARBA" id="ARBA00022630"/>
    </source>
</evidence>
<dbReference type="PIRSF" id="PIRSF016578">
    <property type="entry name" value="HsaA"/>
    <property type="match status" value="1"/>
</dbReference>
<evidence type="ECO:0000256" key="3">
    <source>
        <dbReference type="SAM" id="MobiDB-lite"/>
    </source>
</evidence>
<dbReference type="Gene3D" id="1.10.540.10">
    <property type="entry name" value="Acyl-CoA dehydrogenase/oxidase, N-terminal domain"/>
    <property type="match status" value="1"/>
</dbReference>
<dbReference type="PANTHER" id="PTHR48083:SF19">
    <property type="entry name" value="FLAVIN-DEPENDENT MONOOXYGENASE, OXYGENASE SUBUNIT HSAA"/>
    <property type="match status" value="1"/>
</dbReference>
<dbReference type="GO" id="GO:0003995">
    <property type="term" value="F:acyl-CoA dehydrogenase activity"/>
    <property type="evidence" value="ECO:0007669"/>
    <property type="project" value="TreeGrafter"/>
</dbReference>
<dbReference type="HOGENOM" id="CLU_018204_10_0_11"/>